<accession>T1K1Z5</accession>
<dbReference type="SUPFAM" id="SSF56112">
    <property type="entry name" value="Protein kinase-like (PK-like)"/>
    <property type="match status" value="1"/>
</dbReference>
<evidence type="ECO:0000313" key="4">
    <source>
        <dbReference type="Proteomes" id="UP000015104"/>
    </source>
</evidence>
<dbReference type="PROSITE" id="PS00107">
    <property type="entry name" value="PROTEIN_KINASE_ATP"/>
    <property type="match status" value="1"/>
</dbReference>
<dbReference type="eggNOG" id="KOG0595">
    <property type="taxonomic scope" value="Eukaryota"/>
</dbReference>
<feature type="transmembrane region" description="Helical" evidence="2">
    <location>
        <begin position="60"/>
        <end position="80"/>
    </location>
</feature>
<keyword evidence="2" id="KW-0472">Membrane</keyword>
<keyword evidence="2" id="KW-0812">Transmembrane</keyword>
<name>T1K1Z5_TETUR</name>
<dbReference type="AlphaFoldDB" id="T1K1Z5"/>
<sequence length="146" mass="16868">MGNNKETVINVGEYFYQSSDLIGHGAFAVVYKGKHRTKDFPVAIKTIAKKNLQKATLKQLNMFTLSWNIVTVLIWLNIFINRVPFVFKANKLSYTSQVNSYRKKYQVNLQLPVIILIMTTNESLIMTQVSLNSLLHYSESSDYFYD</sequence>
<dbReference type="STRING" id="32264.T1K1Z5"/>
<dbReference type="HOGENOM" id="CLU_2981623_0_0_1"/>
<dbReference type="EMBL" id="CAEY01001358">
    <property type="status" value="NOT_ANNOTATED_CDS"/>
    <property type="molecule type" value="Genomic_DNA"/>
</dbReference>
<dbReference type="InterPro" id="IPR011009">
    <property type="entry name" value="Kinase-like_dom_sf"/>
</dbReference>
<evidence type="ECO:0000313" key="3">
    <source>
        <dbReference type="EnsemblMetazoa" id="tetur04g03190.1"/>
    </source>
</evidence>
<dbReference type="GO" id="GO:0005524">
    <property type="term" value="F:ATP binding"/>
    <property type="evidence" value="ECO:0007669"/>
    <property type="project" value="UniProtKB-UniRule"/>
</dbReference>
<proteinExistence type="predicted"/>
<evidence type="ECO:0000256" key="1">
    <source>
        <dbReference type="PROSITE-ProRule" id="PRU10141"/>
    </source>
</evidence>
<evidence type="ECO:0000256" key="2">
    <source>
        <dbReference type="SAM" id="Phobius"/>
    </source>
</evidence>
<dbReference type="Proteomes" id="UP000015104">
    <property type="component" value="Unassembled WGS sequence"/>
</dbReference>
<keyword evidence="4" id="KW-1185">Reference proteome</keyword>
<organism evidence="3 4">
    <name type="scientific">Tetranychus urticae</name>
    <name type="common">Two-spotted spider mite</name>
    <dbReference type="NCBI Taxonomy" id="32264"/>
    <lineage>
        <taxon>Eukaryota</taxon>
        <taxon>Metazoa</taxon>
        <taxon>Ecdysozoa</taxon>
        <taxon>Arthropoda</taxon>
        <taxon>Chelicerata</taxon>
        <taxon>Arachnida</taxon>
        <taxon>Acari</taxon>
        <taxon>Acariformes</taxon>
        <taxon>Trombidiformes</taxon>
        <taxon>Prostigmata</taxon>
        <taxon>Eleutherengona</taxon>
        <taxon>Raphignathae</taxon>
        <taxon>Tetranychoidea</taxon>
        <taxon>Tetranychidae</taxon>
        <taxon>Tetranychus</taxon>
    </lineage>
</organism>
<reference evidence="3" key="2">
    <citation type="submission" date="2015-06" db="UniProtKB">
        <authorList>
            <consortium name="EnsemblMetazoa"/>
        </authorList>
    </citation>
    <scope>IDENTIFICATION</scope>
</reference>
<keyword evidence="1" id="KW-0067">ATP-binding</keyword>
<protein>
    <recommendedName>
        <fullName evidence="5">Protein kinase domain-containing protein</fullName>
    </recommendedName>
</protein>
<dbReference type="InterPro" id="IPR017441">
    <property type="entry name" value="Protein_kinase_ATP_BS"/>
</dbReference>
<dbReference type="Gene3D" id="3.30.200.20">
    <property type="entry name" value="Phosphorylase Kinase, domain 1"/>
    <property type="match status" value="1"/>
</dbReference>
<evidence type="ECO:0008006" key="5">
    <source>
        <dbReference type="Google" id="ProtNLM"/>
    </source>
</evidence>
<reference evidence="4" key="1">
    <citation type="submission" date="2011-08" db="EMBL/GenBank/DDBJ databases">
        <authorList>
            <person name="Rombauts S."/>
        </authorList>
    </citation>
    <scope>NUCLEOTIDE SEQUENCE</scope>
    <source>
        <strain evidence="4">London</strain>
    </source>
</reference>
<keyword evidence="1" id="KW-0547">Nucleotide-binding</keyword>
<keyword evidence="2" id="KW-1133">Transmembrane helix</keyword>
<dbReference type="EnsemblMetazoa" id="tetur04g03190.1">
    <property type="protein sequence ID" value="tetur04g03190.1"/>
    <property type="gene ID" value="tetur04g03190"/>
</dbReference>
<feature type="binding site" evidence="1">
    <location>
        <position position="50"/>
    </location>
    <ligand>
        <name>ATP</name>
        <dbReference type="ChEBI" id="CHEBI:30616"/>
    </ligand>
</feature>